<name>A0A090ZID2_PAEMA</name>
<accession>A0A090ZID2</accession>
<dbReference type="AlphaFoldDB" id="A0A090ZID2"/>
<evidence type="ECO:0000313" key="4">
    <source>
        <dbReference type="Proteomes" id="UP000442469"/>
    </source>
</evidence>
<dbReference type="Proteomes" id="UP000442469">
    <property type="component" value="Unassembled WGS sequence"/>
</dbReference>
<dbReference type="GeneID" id="77011926"/>
<dbReference type="PATRIC" id="fig|44252.3.peg.927"/>
<proteinExistence type="predicted"/>
<keyword evidence="3" id="KW-1185">Reference proteome</keyword>
<dbReference type="OrthoDB" id="2880119at2"/>
<evidence type="ECO:0000313" key="1">
    <source>
        <dbReference type="EMBL" id="KFN11069.1"/>
    </source>
</evidence>
<comment type="caution">
    <text evidence="1">The sequence shown here is derived from an EMBL/GenBank/DDBJ whole genome shotgun (WGS) entry which is preliminary data.</text>
</comment>
<evidence type="ECO:0000313" key="3">
    <source>
        <dbReference type="Proteomes" id="UP000029278"/>
    </source>
</evidence>
<gene>
    <name evidence="1" type="ORF">DJ90_5779</name>
    <name evidence="2" type="ORF">GNQ08_26840</name>
</gene>
<dbReference type="EMBL" id="JMQA01000013">
    <property type="protein sequence ID" value="KFN11069.1"/>
    <property type="molecule type" value="Genomic_DNA"/>
</dbReference>
<sequence length="195" mass="22825">MAQRLATEYVNASLRLSEVQMSQFIHKVYDPHVRQRVKVLENGGQEVVLEDDGGEEVHLPFDRKDGYYVCELSFRLEQPHLTNVMRLLFAAFKGSGMVTRIYNGFMMMYYYQEGRVRKIVEYSRDSYKLVFELKDTAGELARIYRSNEAEIEIDRIHRNINALLDARFIAQDAGEVERIDAELRDCSRRLFVLEA</sequence>
<reference evidence="2 4" key="2">
    <citation type="submission" date="2019-11" db="EMBL/GenBank/DDBJ databases">
        <title>Draft genome sequences of five Paenibacillus species of dairy origin.</title>
        <authorList>
            <person name="Olajide A.M."/>
            <person name="Chen S."/>
            <person name="Lapointe G."/>
        </authorList>
    </citation>
    <scope>NUCLEOTIDE SEQUENCE [LARGE SCALE GENOMIC DNA]</scope>
    <source>
        <strain evidence="2 4">3CT49</strain>
    </source>
</reference>
<reference evidence="1 3" key="1">
    <citation type="submission" date="2014-04" db="EMBL/GenBank/DDBJ databases">
        <authorList>
            <person name="Bishop-Lilly K.A."/>
            <person name="Broomall S.M."/>
            <person name="Chain P.S."/>
            <person name="Chertkov O."/>
            <person name="Coyne S.R."/>
            <person name="Daligault H.E."/>
            <person name="Davenport K.W."/>
            <person name="Erkkila T."/>
            <person name="Frey K.G."/>
            <person name="Gibbons H.S."/>
            <person name="Gu W."/>
            <person name="Jaissle J."/>
            <person name="Johnson S.L."/>
            <person name="Koroleva G.I."/>
            <person name="Ladner J.T."/>
            <person name="Lo C.-C."/>
            <person name="Minogue T.D."/>
            <person name="Munk C."/>
            <person name="Palacios G.F."/>
            <person name="Redden C.L."/>
            <person name="Rosenzweig C.N."/>
            <person name="Scholz M.B."/>
            <person name="Teshima H."/>
            <person name="Xu Y."/>
        </authorList>
    </citation>
    <scope>NUCLEOTIDE SEQUENCE [LARGE SCALE GENOMIC DNA]</scope>
    <source>
        <strain evidence="1 3">8244</strain>
    </source>
</reference>
<protein>
    <submittedName>
        <fullName evidence="2">Non-ribosomal peptide synthetase module</fullName>
    </submittedName>
</protein>
<dbReference type="Proteomes" id="UP000029278">
    <property type="component" value="Unassembled WGS sequence"/>
</dbReference>
<dbReference type="RefSeq" id="WP_036620468.1">
    <property type="nucleotide sequence ID" value="NZ_BGML01000010.1"/>
</dbReference>
<dbReference type="EMBL" id="WNZZ01000033">
    <property type="protein sequence ID" value="MUG25982.1"/>
    <property type="molecule type" value="Genomic_DNA"/>
</dbReference>
<organism evidence="1 3">
    <name type="scientific">Paenibacillus macerans</name>
    <name type="common">Bacillus macerans</name>
    <dbReference type="NCBI Taxonomy" id="44252"/>
    <lineage>
        <taxon>Bacteria</taxon>
        <taxon>Bacillati</taxon>
        <taxon>Bacillota</taxon>
        <taxon>Bacilli</taxon>
        <taxon>Bacillales</taxon>
        <taxon>Paenibacillaceae</taxon>
        <taxon>Paenibacillus</taxon>
    </lineage>
</organism>
<evidence type="ECO:0000313" key="2">
    <source>
        <dbReference type="EMBL" id="MUG25982.1"/>
    </source>
</evidence>
<dbReference type="HOGENOM" id="CLU_1389026_0_0_9"/>
<dbReference type="STRING" id="44252.DJ90_5779"/>